<gene>
    <name evidence="2" type="ORF">GCM10022255_111300</name>
</gene>
<evidence type="ECO:0000256" key="1">
    <source>
        <dbReference type="SAM" id="MobiDB-lite"/>
    </source>
</evidence>
<keyword evidence="3" id="KW-1185">Reference proteome</keyword>
<reference evidence="3" key="1">
    <citation type="journal article" date="2019" name="Int. J. Syst. Evol. Microbiol.">
        <title>The Global Catalogue of Microorganisms (GCM) 10K type strain sequencing project: providing services to taxonomists for standard genome sequencing and annotation.</title>
        <authorList>
            <consortium name="The Broad Institute Genomics Platform"/>
            <consortium name="The Broad Institute Genome Sequencing Center for Infectious Disease"/>
            <person name="Wu L."/>
            <person name="Ma J."/>
        </authorList>
    </citation>
    <scope>NUCLEOTIDE SEQUENCE [LARGE SCALE GENOMIC DNA]</scope>
    <source>
        <strain evidence="3">JCM 17441</strain>
    </source>
</reference>
<evidence type="ECO:0000313" key="2">
    <source>
        <dbReference type="EMBL" id="GAA4263767.1"/>
    </source>
</evidence>
<organism evidence="2 3">
    <name type="scientific">Dactylosporangium darangshiense</name>
    <dbReference type="NCBI Taxonomy" id="579108"/>
    <lineage>
        <taxon>Bacteria</taxon>
        <taxon>Bacillati</taxon>
        <taxon>Actinomycetota</taxon>
        <taxon>Actinomycetes</taxon>
        <taxon>Micromonosporales</taxon>
        <taxon>Micromonosporaceae</taxon>
        <taxon>Dactylosporangium</taxon>
    </lineage>
</organism>
<feature type="region of interest" description="Disordered" evidence="1">
    <location>
        <begin position="1"/>
        <end position="37"/>
    </location>
</feature>
<dbReference type="EMBL" id="BAABAT010000079">
    <property type="protein sequence ID" value="GAA4263767.1"/>
    <property type="molecule type" value="Genomic_DNA"/>
</dbReference>
<protein>
    <submittedName>
        <fullName evidence="2">Uncharacterized protein</fullName>
    </submittedName>
</protein>
<evidence type="ECO:0000313" key="3">
    <source>
        <dbReference type="Proteomes" id="UP001500620"/>
    </source>
</evidence>
<name>A0ABP8DV68_9ACTN</name>
<proteinExistence type="predicted"/>
<dbReference type="Proteomes" id="UP001500620">
    <property type="component" value="Unassembled WGS sequence"/>
</dbReference>
<sequence>MNQYPPGPWWPTDTGGFSSSNAAGAVRPGSQLDVASDEPVGRWRHRAHYARARADLSVYDVCKPADF</sequence>
<comment type="caution">
    <text evidence="2">The sequence shown here is derived from an EMBL/GenBank/DDBJ whole genome shotgun (WGS) entry which is preliminary data.</text>
</comment>
<accession>A0ABP8DV68</accession>